<evidence type="ECO:0000313" key="3">
    <source>
        <dbReference type="Proteomes" id="UP000321947"/>
    </source>
</evidence>
<feature type="signal peptide" evidence="1">
    <location>
        <begin position="1"/>
        <end position="18"/>
    </location>
</feature>
<organism evidence="2 3">
    <name type="scientific">Cucumis melo var. makuwa</name>
    <name type="common">Oriental melon</name>
    <dbReference type="NCBI Taxonomy" id="1194695"/>
    <lineage>
        <taxon>Eukaryota</taxon>
        <taxon>Viridiplantae</taxon>
        <taxon>Streptophyta</taxon>
        <taxon>Embryophyta</taxon>
        <taxon>Tracheophyta</taxon>
        <taxon>Spermatophyta</taxon>
        <taxon>Magnoliopsida</taxon>
        <taxon>eudicotyledons</taxon>
        <taxon>Gunneridae</taxon>
        <taxon>Pentapetalae</taxon>
        <taxon>rosids</taxon>
        <taxon>fabids</taxon>
        <taxon>Cucurbitales</taxon>
        <taxon>Cucurbitaceae</taxon>
        <taxon>Benincaseae</taxon>
        <taxon>Cucumis</taxon>
    </lineage>
</organism>
<dbReference type="Proteomes" id="UP000321947">
    <property type="component" value="Unassembled WGS sequence"/>
</dbReference>
<feature type="chain" id="PRO_5022858994" evidence="1">
    <location>
        <begin position="19"/>
        <end position="162"/>
    </location>
</feature>
<reference evidence="2 3" key="1">
    <citation type="submission" date="2019-08" db="EMBL/GenBank/DDBJ databases">
        <title>Draft genome sequences of two oriental melons (Cucumis melo L. var makuwa).</title>
        <authorList>
            <person name="Kwon S.-Y."/>
        </authorList>
    </citation>
    <scope>NUCLEOTIDE SEQUENCE [LARGE SCALE GENOMIC DNA]</scope>
    <source>
        <strain evidence="3">cv. Chang Bougi</strain>
        <tissue evidence="2">Leaf</tissue>
    </source>
</reference>
<keyword evidence="1" id="KW-0732">Signal</keyword>
<evidence type="ECO:0000313" key="2">
    <source>
        <dbReference type="EMBL" id="TYK08854.1"/>
    </source>
</evidence>
<name>A0A5D3CCA0_CUCMM</name>
<sequence length="162" mass="18507">MTLCANLMLILQWWKGWLYHIFIPQWFQEIDDLFLEFGDTFNNMGGSSLVDDTSGVDKAISPHDVQFRNTIGVLTRDTFPVCRVNTWKEFKGRTIGISSSPTSRRSTCQPTKQIGESCGRLTLPLRSLLDSTIFQEQSRTIKVARVKQPYNHSSGSKSFLQR</sequence>
<protein>
    <submittedName>
        <fullName evidence="2">CACTA en-spm transposon protein</fullName>
    </submittedName>
</protein>
<comment type="caution">
    <text evidence="2">The sequence shown here is derived from an EMBL/GenBank/DDBJ whole genome shotgun (WGS) entry which is preliminary data.</text>
</comment>
<proteinExistence type="predicted"/>
<accession>A0A5D3CCA0</accession>
<gene>
    <name evidence="2" type="ORF">E5676_scaffold87G00430</name>
</gene>
<evidence type="ECO:0000256" key="1">
    <source>
        <dbReference type="SAM" id="SignalP"/>
    </source>
</evidence>
<dbReference type="AlphaFoldDB" id="A0A5D3CCA0"/>
<dbReference type="EMBL" id="SSTD01012233">
    <property type="protein sequence ID" value="TYK08854.1"/>
    <property type="molecule type" value="Genomic_DNA"/>
</dbReference>